<evidence type="ECO:0000313" key="1">
    <source>
        <dbReference type="EMBL" id="SDM12881.1"/>
    </source>
</evidence>
<proteinExistence type="predicted"/>
<protein>
    <recommendedName>
        <fullName evidence="3">DUF3151 domain-containing protein</fullName>
    </recommendedName>
</protein>
<dbReference type="STRING" id="38302.SAMN04488535_2032"/>
<name>A0A1G9QPX6_9CORY</name>
<sequence>MKFDDMLAPPPVHLPEDPAADQDLLARDTALAHPDSPAVWAARARTELADGDVLVAYAYARTGYHRSLDRLRANGWKGWGPVPASHAPNRSVLEAIAMLALTSKAIGDTAEYDRCRQMLSDADPGSVDTLLDQA</sequence>
<dbReference type="AlphaFoldDB" id="A0A1G9QPX6"/>
<dbReference type="Pfam" id="PF11349">
    <property type="entry name" value="DUF3151"/>
    <property type="match status" value="1"/>
</dbReference>
<dbReference type="InterPro" id="IPR014487">
    <property type="entry name" value="DUF3151"/>
</dbReference>
<organism evidence="1 2">
    <name type="scientific">Corynebacterium mycetoides</name>
    <dbReference type="NCBI Taxonomy" id="38302"/>
    <lineage>
        <taxon>Bacteria</taxon>
        <taxon>Bacillati</taxon>
        <taxon>Actinomycetota</taxon>
        <taxon>Actinomycetes</taxon>
        <taxon>Mycobacteriales</taxon>
        <taxon>Corynebacteriaceae</taxon>
        <taxon>Corynebacterium</taxon>
    </lineage>
</organism>
<dbReference type="RefSeq" id="WP_092151765.1">
    <property type="nucleotide sequence ID" value="NZ_LT629700.1"/>
</dbReference>
<evidence type="ECO:0008006" key="3">
    <source>
        <dbReference type="Google" id="ProtNLM"/>
    </source>
</evidence>
<dbReference type="Proteomes" id="UP000199350">
    <property type="component" value="Chromosome I"/>
</dbReference>
<reference evidence="2" key="1">
    <citation type="submission" date="2016-10" db="EMBL/GenBank/DDBJ databases">
        <authorList>
            <person name="Varghese N."/>
            <person name="Submissions S."/>
        </authorList>
    </citation>
    <scope>NUCLEOTIDE SEQUENCE [LARGE SCALE GENOMIC DNA]</scope>
    <source>
        <strain evidence="2">DSM 20632</strain>
    </source>
</reference>
<dbReference type="EMBL" id="LT629700">
    <property type="protein sequence ID" value="SDM12881.1"/>
    <property type="molecule type" value="Genomic_DNA"/>
</dbReference>
<dbReference type="OrthoDB" id="3826919at2"/>
<accession>A0A1G9QPX6</accession>
<gene>
    <name evidence="1" type="ORF">SAMN04488535_2032</name>
</gene>
<dbReference type="PIRSF" id="PIRSF017349">
    <property type="entry name" value="UCP017349"/>
    <property type="match status" value="1"/>
</dbReference>
<evidence type="ECO:0000313" key="2">
    <source>
        <dbReference type="Proteomes" id="UP000199350"/>
    </source>
</evidence>
<keyword evidence="2" id="KW-1185">Reference proteome</keyword>